<reference evidence="3 4" key="1">
    <citation type="submission" date="2014-04" db="EMBL/GenBank/DDBJ databases">
        <authorList>
            <consortium name="DOE Joint Genome Institute"/>
            <person name="Kuo A."/>
            <person name="Martino E."/>
            <person name="Perotto S."/>
            <person name="Kohler A."/>
            <person name="Nagy L.G."/>
            <person name="Floudas D."/>
            <person name="Copeland A."/>
            <person name="Barry K.W."/>
            <person name="Cichocki N."/>
            <person name="Veneault-Fourrey C."/>
            <person name="LaButti K."/>
            <person name="Lindquist E.A."/>
            <person name="Lipzen A."/>
            <person name="Lundell T."/>
            <person name="Morin E."/>
            <person name="Murat C."/>
            <person name="Sun H."/>
            <person name="Tunlid A."/>
            <person name="Henrissat B."/>
            <person name="Grigoriev I.V."/>
            <person name="Hibbett D.S."/>
            <person name="Martin F."/>
            <person name="Nordberg H.P."/>
            <person name="Cantor M.N."/>
            <person name="Hua S.X."/>
        </authorList>
    </citation>
    <scope>NUCLEOTIDE SEQUENCE [LARGE SCALE GENOMIC DNA]</scope>
    <source>
        <strain evidence="3 4">Zn</strain>
    </source>
</reference>
<evidence type="ECO:0008006" key="5">
    <source>
        <dbReference type="Google" id="ProtNLM"/>
    </source>
</evidence>
<feature type="chain" id="PRO_5002165398" description="Carbohydrate-binding module family 50 protein" evidence="2">
    <location>
        <begin position="19"/>
        <end position="430"/>
    </location>
</feature>
<evidence type="ECO:0000313" key="3">
    <source>
        <dbReference type="EMBL" id="KIN01692.1"/>
    </source>
</evidence>
<evidence type="ECO:0000313" key="4">
    <source>
        <dbReference type="Proteomes" id="UP000054321"/>
    </source>
</evidence>
<feature type="signal peptide" evidence="2">
    <location>
        <begin position="1"/>
        <end position="18"/>
    </location>
</feature>
<dbReference type="AlphaFoldDB" id="A0A0C3HH84"/>
<feature type="region of interest" description="Disordered" evidence="1">
    <location>
        <begin position="272"/>
        <end position="295"/>
    </location>
</feature>
<dbReference type="EMBL" id="KN832875">
    <property type="protein sequence ID" value="KIN01692.1"/>
    <property type="molecule type" value="Genomic_DNA"/>
</dbReference>
<proteinExistence type="predicted"/>
<dbReference type="PANTHER" id="PTHR36182">
    <property type="entry name" value="PROTEIN, PUTATIVE (AFU_ORTHOLOGUE AFUA_6G10930)-RELATED"/>
    <property type="match status" value="1"/>
</dbReference>
<name>A0A0C3HH84_OIDMZ</name>
<dbReference type="PANTHER" id="PTHR36182:SF1">
    <property type="entry name" value="PROTEIN, PUTATIVE (AFU_ORTHOLOGUE AFUA_6G10930)-RELATED"/>
    <property type="match status" value="1"/>
</dbReference>
<dbReference type="InParanoid" id="A0A0C3HH84"/>
<reference evidence="4" key="2">
    <citation type="submission" date="2015-01" db="EMBL/GenBank/DDBJ databases">
        <title>Evolutionary Origins and Diversification of the Mycorrhizal Mutualists.</title>
        <authorList>
            <consortium name="DOE Joint Genome Institute"/>
            <consortium name="Mycorrhizal Genomics Consortium"/>
            <person name="Kohler A."/>
            <person name="Kuo A."/>
            <person name="Nagy L.G."/>
            <person name="Floudas D."/>
            <person name="Copeland A."/>
            <person name="Barry K.W."/>
            <person name="Cichocki N."/>
            <person name="Veneault-Fourrey C."/>
            <person name="LaButti K."/>
            <person name="Lindquist E.A."/>
            <person name="Lipzen A."/>
            <person name="Lundell T."/>
            <person name="Morin E."/>
            <person name="Murat C."/>
            <person name="Riley R."/>
            <person name="Ohm R."/>
            <person name="Sun H."/>
            <person name="Tunlid A."/>
            <person name="Henrissat B."/>
            <person name="Grigoriev I.V."/>
            <person name="Hibbett D.S."/>
            <person name="Martin F."/>
        </authorList>
    </citation>
    <scope>NUCLEOTIDE SEQUENCE [LARGE SCALE GENOMIC DNA]</scope>
    <source>
        <strain evidence="4">Zn</strain>
    </source>
</reference>
<dbReference type="OrthoDB" id="1193027at2759"/>
<sequence>MFALRILLAAGSFTLINGAPVSPLSDLVKRAPTSSHSLESRNPSTYVQIFSGDGATSQGWPSMDQWVPSFDDMFNANLDILADSCSQFGVANNQDSENESMRTAIKNVGASTGVDPRFILAIVMQESNGCVRAPTTNYGVENPGLMQSHNGAGTCNSGSNVQNPCPIAEITSMIQDGTNGTPDGPGLKQLIAQAGTSDDSKYYIAARMYNSGSVAAGGNLGAGIATHCYATDVANRLVGWSSGPTSCNSNTIGSLTGIDTLFSGRVYSNDDSTPAPSSAAVAPASSTTTTSVATPTQTPGGVFIESPSPVAPTPVASTSTISVASPVNTGKTIADVAPPAPAAPVTGTGTAIAAGTACSSEGEWNCINATSFQQCGSGVWSPVQALAAGTECKSGQSATIQITEASSKKRHLSHLSQAHHLLKHARHVSF</sequence>
<gene>
    <name evidence="3" type="ORF">OIDMADRAFT_179013</name>
</gene>
<evidence type="ECO:0000256" key="2">
    <source>
        <dbReference type="SAM" id="SignalP"/>
    </source>
</evidence>
<keyword evidence="2" id="KW-0732">Signal</keyword>
<dbReference type="SUPFAM" id="SSF53955">
    <property type="entry name" value="Lysozyme-like"/>
    <property type="match status" value="1"/>
</dbReference>
<accession>A0A0C3HH84</accession>
<dbReference type="InterPro" id="IPR023346">
    <property type="entry name" value="Lysozyme-like_dom_sf"/>
</dbReference>
<organism evidence="3 4">
    <name type="scientific">Oidiodendron maius (strain Zn)</name>
    <dbReference type="NCBI Taxonomy" id="913774"/>
    <lineage>
        <taxon>Eukaryota</taxon>
        <taxon>Fungi</taxon>
        <taxon>Dikarya</taxon>
        <taxon>Ascomycota</taxon>
        <taxon>Pezizomycotina</taxon>
        <taxon>Leotiomycetes</taxon>
        <taxon>Leotiomycetes incertae sedis</taxon>
        <taxon>Myxotrichaceae</taxon>
        <taxon>Oidiodendron</taxon>
    </lineage>
</organism>
<dbReference type="Proteomes" id="UP000054321">
    <property type="component" value="Unassembled WGS sequence"/>
</dbReference>
<dbReference type="Gene3D" id="1.10.530.10">
    <property type="match status" value="1"/>
</dbReference>
<evidence type="ECO:0000256" key="1">
    <source>
        <dbReference type="SAM" id="MobiDB-lite"/>
    </source>
</evidence>
<dbReference type="HOGENOM" id="CLU_052379_0_0_1"/>
<protein>
    <recommendedName>
        <fullName evidence="5">Carbohydrate-binding module family 50 protein</fullName>
    </recommendedName>
</protein>
<keyword evidence="4" id="KW-1185">Reference proteome</keyword>
<dbReference type="STRING" id="913774.A0A0C3HH84"/>